<evidence type="ECO:0000256" key="16">
    <source>
        <dbReference type="ARBA" id="ARBA00050554"/>
    </source>
</evidence>
<dbReference type="PROSITE" id="PS50850">
    <property type="entry name" value="MFS"/>
    <property type="match status" value="1"/>
</dbReference>
<reference evidence="29" key="1">
    <citation type="submission" date="2016-11" db="UniProtKB">
        <authorList>
            <consortium name="WormBaseParasite"/>
        </authorList>
    </citation>
    <scope>IDENTIFICATION</scope>
</reference>
<dbReference type="CDD" id="cd17318">
    <property type="entry name" value="MFS_SLC17"/>
    <property type="match status" value="1"/>
</dbReference>
<comment type="subcellular location">
    <subcellularLocation>
        <location evidence="2">Basolateral cell membrane</location>
        <topology evidence="2">Multi-pass membrane protein</topology>
    </subcellularLocation>
    <subcellularLocation>
        <location evidence="3">Cytoplasmic vesicle</location>
        <location evidence="3">Secretory vesicle membrane</location>
        <topology evidence="3">Multi-pass membrane protein</topology>
    </subcellularLocation>
    <subcellularLocation>
        <location evidence="1">Cytoplasmic vesicle</location>
        <location evidence="1">Secretory vesicle</location>
        <location evidence="1">Synaptic vesicle membrane</location>
    </subcellularLocation>
    <subcellularLocation>
        <location evidence="4">Lysosome membrane</location>
    </subcellularLocation>
</comment>
<evidence type="ECO:0000256" key="23">
    <source>
        <dbReference type="ARBA" id="ARBA00080244"/>
    </source>
</evidence>
<feature type="transmembrane region" description="Helical" evidence="26">
    <location>
        <begin position="373"/>
        <end position="392"/>
    </location>
</feature>
<evidence type="ECO:0000256" key="7">
    <source>
        <dbReference type="ARBA" id="ARBA00022692"/>
    </source>
</evidence>
<dbReference type="PANTHER" id="PTHR11662:SF455">
    <property type="entry name" value="GH23975P"/>
    <property type="match status" value="1"/>
</dbReference>
<evidence type="ECO:0000256" key="5">
    <source>
        <dbReference type="ARBA" id="ARBA00022448"/>
    </source>
</evidence>
<evidence type="ECO:0000256" key="4">
    <source>
        <dbReference type="ARBA" id="ARBA00004656"/>
    </source>
</evidence>
<evidence type="ECO:0000256" key="12">
    <source>
        <dbReference type="ARBA" id="ARBA00023180"/>
    </source>
</evidence>
<dbReference type="InterPro" id="IPR036259">
    <property type="entry name" value="MFS_trans_sf"/>
</dbReference>
<dbReference type="GO" id="GO:0030672">
    <property type="term" value="C:synaptic vesicle membrane"/>
    <property type="evidence" value="ECO:0007669"/>
    <property type="project" value="UniProtKB-SubCell"/>
</dbReference>
<keyword evidence="28" id="KW-1185">Reference proteome</keyword>
<evidence type="ECO:0000256" key="11">
    <source>
        <dbReference type="ARBA" id="ARBA00023136"/>
    </source>
</evidence>
<dbReference type="InterPro" id="IPR020846">
    <property type="entry name" value="MFS_dom"/>
</dbReference>
<evidence type="ECO:0000256" key="20">
    <source>
        <dbReference type="ARBA" id="ARBA00051612"/>
    </source>
</evidence>
<comment type="catalytic activity">
    <reaction evidence="15">
        <text>2 nitrate(out) + H(+)(out) = 2 nitrate(in) + H(+)(in)</text>
        <dbReference type="Rhea" id="RHEA:71539"/>
        <dbReference type="ChEBI" id="CHEBI:15378"/>
        <dbReference type="ChEBI" id="CHEBI:17632"/>
    </reaction>
    <physiologicalReaction direction="left-to-right" evidence="15">
        <dbReference type="Rhea" id="RHEA:71540"/>
    </physiologicalReaction>
</comment>
<evidence type="ECO:0000313" key="28">
    <source>
        <dbReference type="Proteomes" id="UP000095287"/>
    </source>
</evidence>
<evidence type="ECO:0000313" key="29">
    <source>
        <dbReference type="WBParaSite" id="L893_g23748.t2"/>
    </source>
</evidence>
<dbReference type="WBParaSite" id="L893_g23748.t2">
    <property type="protein sequence ID" value="L893_g23748.t2"/>
    <property type="gene ID" value="L893_g23748"/>
</dbReference>
<keyword evidence="6" id="KW-1003">Cell membrane</keyword>
<dbReference type="InterPro" id="IPR011701">
    <property type="entry name" value="MFS"/>
</dbReference>
<feature type="transmembrane region" description="Helical" evidence="26">
    <location>
        <begin position="438"/>
        <end position="459"/>
    </location>
</feature>
<keyword evidence="5" id="KW-0813">Transport</keyword>
<feature type="transmembrane region" description="Helical" evidence="26">
    <location>
        <begin position="211"/>
        <end position="234"/>
    </location>
</feature>
<comment type="catalytic activity">
    <reaction evidence="16">
        <text>L-aspartate(out) = L-aspartate(in)</text>
        <dbReference type="Rhea" id="RHEA:66332"/>
        <dbReference type="ChEBI" id="CHEBI:29991"/>
    </reaction>
    <physiologicalReaction direction="left-to-right" evidence="16">
        <dbReference type="Rhea" id="RHEA:66333"/>
    </physiologicalReaction>
</comment>
<feature type="transmembrane region" description="Helical" evidence="26">
    <location>
        <begin position="349"/>
        <end position="367"/>
    </location>
</feature>
<feature type="transmembrane region" description="Helical" evidence="26">
    <location>
        <begin position="404"/>
        <end position="426"/>
    </location>
</feature>
<evidence type="ECO:0000256" key="17">
    <source>
        <dbReference type="ARBA" id="ARBA00050625"/>
    </source>
</evidence>
<feature type="transmembrane region" description="Helical" evidence="26">
    <location>
        <begin position="96"/>
        <end position="115"/>
    </location>
</feature>
<evidence type="ECO:0000256" key="1">
    <source>
        <dbReference type="ARBA" id="ARBA00004432"/>
    </source>
</evidence>
<evidence type="ECO:0000256" key="8">
    <source>
        <dbReference type="ARBA" id="ARBA00022847"/>
    </source>
</evidence>
<sequence>MYARVPEDEEQLLEWRQGTNHSYEIPSSRFGLRRMERRNFLALLAFFGFANIYAMRANLSVAIVQMTTDTVKVINGTETTVEAEFRNWNSVTQGTILGAFFYGYILTQMIGGILAHRSGGKMVFFVGIFGTAAFTVLTPPLAVMGKYAFIGARFMEGLLEGVTYPAMHVMWSNWAPSLERTRLATFAFSGSYFGTVVAMPLSAIIGDEIGWSFVFYFFGVAALLWCAVWTKCIYEFPQEDPKISTDELTLLQKDAVGHGVYIVPWKKMLSSKPVWAVVSAHFCENWGFYTMLVALPRILSDLANYKLEKAGFVAALPYLLMGTVLLTSGQAADYLRKSRQWDTVAVRKLFCVGGFIGQGIFLILATISANPIFLIVFLTFSIGLGGLPWASFSVNHLDLAPQYAGHLMGISNTVSTLPGMISPLIVGFVVTEGSEQQWYIIFYLTALIYFLGAVLYGLFGSGKKEAWADEHRPFVQEMD</sequence>
<keyword evidence="10" id="KW-0770">Synapse</keyword>
<feature type="domain" description="Major facilitator superfamily (MFS) profile" evidence="27">
    <location>
        <begin position="46"/>
        <end position="464"/>
    </location>
</feature>
<comment type="function">
    <text evidence="21">Receptor for CM101, a polysaccharide produced by group B Streptococcus with antipathoangiogenic properties.</text>
</comment>
<dbReference type="GO" id="GO:0016323">
    <property type="term" value="C:basolateral plasma membrane"/>
    <property type="evidence" value="ECO:0007669"/>
    <property type="project" value="UniProtKB-SubCell"/>
</dbReference>
<protein>
    <recommendedName>
        <fullName evidence="22">Sialin</fullName>
    </recommendedName>
    <alternativeName>
        <fullName evidence="25">H(+)/nitrate cotransporter</fullName>
    </alternativeName>
    <alternativeName>
        <fullName evidence="23">H(+)/sialic acid cotransporter</fullName>
    </alternativeName>
    <alternativeName>
        <fullName evidence="24">Vesicular excitatory amino acid transporter</fullName>
    </alternativeName>
</protein>
<dbReference type="PANTHER" id="PTHR11662">
    <property type="entry name" value="SOLUTE CARRIER FAMILY 17"/>
    <property type="match status" value="1"/>
</dbReference>
<evidence type="ECO:0000256" key="22">
    <source>
        <dbReference type="ARBA" id="ARBA00069713"/>
    </source>
</evidence>
<evidence type="ECO:0000256" key="13">
    <source>
        <dbReference type="ARBA" id="ARBA00023228"/>
    </source>
</evidence>
<comment type="catalytic activity">
    <reaction evidence="20">
        <text>D-glucuronate(out) + H(+)(out) = D-glucuronate(in) + H(+)(in)</text>
        <dbReference type="Rhea" id="RHEA:72591"/>
        <dbReference type="ChEBI" id="CHEBI:15378"/>
        <dbReference type="ChEBI" id="CHEBI:58720"/>
    </reaction>
    <physiologicalReaction direction="left-to-right" evidence="20">
        <dbReference type="Rhea" id="RHEA:72592"/>
    </physiologicalReaction>
</comment>
<dbReference type="Gene3D" id="1.20.1250.20">
    <property type="entry name" value="MFS general substrate transporter like domains"/>
    <property type="match status" value="2"/>
</dbReference>
<dbReference type="SUPFAM" id="SSF103473">
    <property type="entry name" value="MFS general substrate transporter"/>
    <property type="match status" value="1"/>
</dbReference>
<dbReference type="FunFam" id="1.20.1250.20:FF:000067">
    <property type="entry name" value="sialin isoform X2"/>
    <property type="match status" value="1"/>
</dbReference>
<dbReference type="Proteomes" id="UP000095287">
    <property type="component" value="Unplaced"/>
</dbReference>
<feature type="transmembrane region" description="Helical" evidence="26">
    <location>
        <begin position="310"/>
        <end position="328"/>
    </location>
</feature>
<evidence type="ECO:0000256" key="9">
    <source>
        <dbReference type="ARBA" id="ARBA00022989"/>
    </source>
</evidence>
<dbReference type="InterPro" id="IPR050382">
    <property type="entry name" value="MFS_Na/Anion_cotransporter"/>
</dbReference>
<evidence type="ECO:0000256" key="14">
    <source>
        <dbReference type="ARBA" id="ARBA00023329"/>
    </source>
</evidence>
<organism evidence="28 29">
    <name type="scientific">Steinernema glaseri</name>
    <dbReference type="NCBI Taxonomy" id="37863"/>
    <lineage>
        <taxon>Eukaryota</taxon>
        <taxon>Metazoa</taxon>
        <taxon>Ecdysozoa</taxon>
        <taxon>Nematoda</taxon>
        <taxon>Chromadorea</taxon>
        <taxon>Rhabditida</taxon>
        <taxon>Tylenchina</taxon>
        <taxon>Panagrolaimomorpha</taxon>
        <taxon>Strongyloidoidea</taxon>
        <taxon>Steinernematidae</taxon>
        <taxon>Steinernema</taxon>
    </lineage>
</organism>
<dbReference type="GO" id="GO:0046942">
    <property type="term" value="P:carboxylic acid transport"/>
    <property type="evidence" value="ECO:0007669"/>
    <property type="project" value="UniProtKB-ARBA"/>
</dbReference>
<keyword evidence="8" id="KW-0769">Symport</keyword>
<comment type="catalytic activity">
    <reaction evidence="19">
        <text>L-glutamate(out) = L-glutamate(in)</text>
        <dbReference type="Rhea" id="RHEA:66336"/>
        <dbReference type="ChEBI" id="CHEBI:29985"/>
    </reaction>
    <physiologicalReaction direction="left-to-right" evidence="19">
        <dbReference type="Rhea" id="RHEA:66337"/>
    </physiologicalReaction>
</comment>
<feature type="transmembrane region" description="Helical" evidence="26">
    <location>
        <begin position="39"/>
        <end position="56"/>
    </location>
</feature>
<dbReference type="GO" id="GO:0006820">
    <property type="term" value="P:monoatomic anion transport"/>
    <property type="evidence" value="ECO:0007669"/>
    <property type="project" value="TreeGrafter"/>
</dbReference>
<keyword evidence="7 26" id="KW-0812">Transmembrane</keyword>
<dbReference type="FunFam" id="1.20.1250.20:FF:000003">
    <property type="entry name" value="Solute carrier family 17 member 3"/>
    <property type="match status" value="1"/>
</dbReference>
<evidence type="ECO:0000256" key="2">
    <source>
        <dbReference type="ARBA" id="ARBA00004554"/>
    </source>
</evidence>
<dbReference type="GO" id="GO:0015293">
    <property type="term" value="F:symporter activity"/>
    <property type="evidence" value="ECO:0007669"/>
    <property type="project" value="UniProtKB-KW"/>
</dbReference>
<dbReference type="Pfam" id="PF07690">
    <property type="entry name" value="MFS_1"/>
    <property type="match status" value="1"/>
</dbReference>
<evidence type="ECO:0000259" key="27">
    <source>
        <dbReference type="PROSITE" id="PS50850"/>
    </source>
</evidence>
<proteinExistence type="predicted"/>
<evidence type="ECO:0000256" key="18">
    <source>
        <dbReference type="ARBA" id="ARBA00051403"/>
    </source>
</evidence>
<feature type="transmembrane region" description="Helical" evidence="26">
    <location>
        <begin position="274"/>
        <end position="298"/>
    </location>
</feature>
<keyword evidence="14" id="KW-0968">Cytoplasmic vesicle</keyword>
<evidence type="ECO:0000256" key="25">
    <source>
        <dbReference type="ARBA" id="ARBA00081925"/>
    </source>
</evidence>
<evidence type="ECO:0000256" key="21">
    <source>
        <dbReference type="ARBA" id="ARBA00056891"/>
    </source>
</evidence>
<keyword evidence="13" id="KW-0458">Lysosome</keyword>
<keyword evidence="11 26" id="KW-0472">Membrane</keyword>
<evidence type="ECO:0000256" key="6">
    <source>
        <dbReference type="ARBA" id="ARBA00022475"/>
    </source>
</evidence>
<keyword evidence="9 26" id="KW-1133">Transmembrane helix</keyword>
<feature type="transmembrane region" description="Helical" evidence="26">
    <location>
        <begin position="148"/>
        <end position="171"/>
    </location>
</feature>
<comment type="catalytic activity">
    <reaction evidence="17">
        <text>N-acetylneuraminate(in) + H(+)(in) = N-acetylneuraminate(out) + H(+)(out)</text>
        <dbReference type="Rhea" id="RHEA:28987"/>
        <dbReference type="ChEBI" id="CHEBI:15378"/>
        <dbReference type="ChEBI" id="CHEBI:35418"/>
    </reaction>
    <physiologicalReaction direction="right-to-left" evidence="17">
        <dbReference type="Rhea" id="RHEA:28989"/>
    </physiologicalReaction>
</comment>
<evidence type="ECO:0000256" key="10">
    <source>
        <dbReference type="ARBA" id="ARBA00023018"/>
    </source>
</evidence>
<evidence type="ECO:0000256" key="24">
    <source>
        <dbReference type="ARBA" id="ARBA00081195"/>
    </source>
</evidence>
<keyword evidence="12" id="KW-0325">Glycoprotein</keyword>
<accession>A0A1I7Z7P6</accession>
<dbReference type="GO" id="GO:0005765">
    <property type="term" value="C:lysosomal membrane"/>
    <property type="evidence" value="ECO:0007669"/>
    <property type="project" value="UniProtKB-SubCell"/>
</dbReference>
<name>A0A1I7Z7P6_9BILA</name>
<evidence type="ECO:0000256" key="15">
    <source>
        <dbReference type="ARBA" id="ARBA00050101"/>
    </source>
</evidence>
<feature type="transmembrane region" description="Helical" evidence="26">
    <location>
        <begin position="122"/>
        <end position="142"/>
    </location>
</feature>
<evidence type="ECO:0000256" key="19">
    <source>
        <dbReference type="ARBA" id="ARBA00051447"/>
    </source>
</evidence>
<feature type="transmembrane region" description="Helical" evidence="26">
    <location>
        <begin position="183"/>
        <end position="205"/>
    </location>
</feature>
<evidence type="ECO:0000256" key="3">
    <source>
        <dbReference type="ARBA" id="ARBA00004638"/>
    </source>
</evidence>
<evidence type="ECO:0000256" key="26">
    <source>
        <dbReference type="SAM" id="Phobius"/>
    </source>
</evidence>
<dbReference type="AlphaFoldDB" id="A0A1I7Z7P6"/>
<comment type="catalytic activity">
    <reaction evidence="18">
        <text>N-acetyl-L-aspartyl-L-glutamate(out) = N-acetyl-L-aspartyl-L-glutamate(in)</text>
        <dbReference type="Rhea" id="RHEA:72599"/>
        <dbReference type="ChEBI" id="CHEBI:76931"/>
    </reaction>
    <physiologicalReaction direction="left-to-right" evidence="18">
        <dbReference type="Rhea" id="RHEA:72600"/>
    </physiologicalReaction>
</comment>